<evidence type="ECO:0000256" key="1">
    <source>
        <dbReference type="ARBA" id="ARBA00001936"/>
    </source>
</evidence>
<comment type="caution">
    <text evidence="9">The sequence shown here is derived from an EMBL/GenBank/DDBJ whole genome shotgun (WGS) entry which is preliminary data.</text>
</comment>
<dbReference type="CDD" id="cd00885">
    <property type="entry name" value="cinA"/>
    <property type="match status" value="1"/>
</dbReference>
<keyword evidence="5" id="KW-0520">NAD</keyword>
<dbReference type="RefSeq" id="WP_290334996.1">
    <property type="nucleotide sequence ID" value="NZ_JAUFQY010000002.1"/>
</dbReference>
<sequence length="570" mass="62194">MEKKKVLVLPGDGIGVDVCNAALPIFDVLALPIELSFGDIGWSCWENEGTPIPVRTWDQISKSDAVLLGAITSKGKDEAEKALPKELQNKNWQYVSPVIQLRQQLGLFANIRPAHYINGDREPFDLCVIRENTEGLYAGFDFKGIPENLDNFLTHPNIGVYGPKEVAWSVRLQTKHGLSRLFKKAFIYAEDHGLKRVTFADKPNVMRESGKFAKDIFFDIASNYPDITADIHNVDAVALWLVKKPHEFGVIVAENMFGDILSDLVAGVMGGLGVAPSANIGSDIAYFEPVHGSAPKMAGKGKANPCALFMSIALMLDYLGYPDHASRLEVAVKHVIKSRVALSYDFGGDATTVEVAKAIIDAYRNQTEGRTVAILTIGDELLSGKSINTNLSDLSQIAEHKGYSVVRQIVCSDSVGDIEQTISKLAGDVDYLVLSGGLGPTSDDRTRFAVAEVAKESLVFNDCSWRHIESRLTNFNVAVDESNRVQAMFPETAAILSNPIGTANGFSLNIYGTKVLVLPGPPAEAKYLLDKYLAEIVNASNSTNSYKWSIMGVSEGEVGTFLKQRSRNMI</sequence>
<accession>A0ABT8CNC9</accession>
<feature type="domain" description="MoaB/Mog" evidence="7">
    <location>
        <begin position="373"/>
        <end position="539"/>
    </location>
</feature>
<evidence type="ECO:0000256" key="6">
    <source>
        <dbReference type="ARBA" id="ARBA00023211"/>
    </source>
</evidence>
<keyword evidence="10" id="KW-1185">Reference proteome</keyword>
<evidence type="ECO:0000256" key="4">
    <source>
        <dbReference type="ARBA" id="ARBA00023002"/>
    </source>
</evidence>
<dbReference type="PROSITE" id="PS00470">
    <property type="entry name" value="IDH_IMDH"/>
    <property type="match status" value="1"/>
</dbReference>
<gene>
    <name evidence="9" type="ORF">QWY96_20300</name>
</gene>
<name>A0ABT8CNC9_9VIBR</name>
<dbReference type="Gene3D" id="3.40.980.10">
    <property type="entry name" value="MoaB/Mog-like domain"/>
    <property type="match status" value="1"/>
</dbReference>
<dbReference type="InterPro" id="IPR024084">
    <property type="entry name" value="IsoPropMal-DH-like_dom"/>
</dbReference>
<dbReference type="EMBL" id="JAUFQY010000002">
    <property type="protein sequence ID" value="MDN3702665.1"/>
    <property type="molecule type" value="Genomic_DNA"/>
</dbReference>
<evidence type="ECO:0000259" key="7">
    <source>
        <dbReference type="SMART" id="SM00852"/>
    </source>
</evidence>
<dbReference type="Proteomes" id="UP001223712">
    <property type="component" value="Unassembled WGS sequence"/>
</dbReference>
<dbReference type="PANTHER" id="PTHR43275:SF1">
    <property type="entry name" value="D-MALATE DEHYDROGENASE [DECARBOXYLATING]"/>
    <property type="match status" value="1"/>
</dbReference>
<protein>
    <submittedName>
        <fullName evidence="9">Isocitrate/isopropylmalate family dehydrogenase</fullName>
    </submittedName>
</protein>
<dbReference type="InterPro" id="IPR001453">
    <property type="entry name" value="MoaB/Mog_dom"/>
</dbReference>
<dbReference type="SMART" id="SM00852">
    <property type="entry name" value="MoCF_biosynth"/>
    <property type="match status" value="1"/>
</dbReference>
<evidence type="ECO:0000259" key="8">
    <source>
        <dbReference type="SMART" id="SM01329"/>
    </source>
</evidence>
<feature type="domain" description="Isopropylmalate dehydrogenase-like" evidence="8">
    <location>
        <begin position="5"/>
        <end position="359"/>
    </location>
</feature>
<dbReference type="Gene3D" id="3.40.718.10">
    <property type="entry name" value="Isopropylmalate Dehydrogenase"/>
    <property type="match status" value="1"/>
</dbReference>
<proteinExistence type="predicted"/>
<dbReference type="SUPFAM" id="SSF53218">
    <property type="entry name" value="Molybdenum cofactor biosynthesis proteins"/>
    <property type="match status" value="1"/>
</dbReference>
<evidence type="ECO:0000256" key="5">
    <source>
        <dbReference type="ARBA" id="ARBA00023027"/>
    </source>
</evidence>
<dbReference type="InterPro" id="IPR036425">
    <property type="entry name" value="MoaB/Mog-like_dom_sf"/>
</dbReference>
<comment type="cofactor">
    <cofactor evidence="1">
        <name>Mn(2+)</name>
        <dbReference type="ChEBI" id="CHEBI:29035"/>
    </cofactor>
</comment>
<dbReference type="SUPFAM" id="SSF53659">
    <property type="entry name" value="Isocitrate/Isopropylmalate dehydrogenase-like"/>
    <property type="match status" value="1"/>
</dbReference>
<evidence type="ECO:0000256" key="2">
    <source>
        <dbReference type="ARBA" id="ARBA00001946"/>
    </source>
</evidence>
<evidence type="ECO:0000256" key="3">
    <source>
        <dbReference type="ARBA" id="ARBA00022723"/>
    </source>
</evidence>
<organism evidence="9 10">
    <name type="scientific">Vibrio artabrorum</name>
    <dbReference type="NCBI Taxonomy" id="446374"/>
    <lineage>
        <taxon>Bacteria</taxon>
        <taxon>Pseudomonadati</taxon>
        <taxon>Pseudomonadota</taxon>
        <taxon>Gammaproteobacteria</taxon>
        <taxon>Vibrionales</taxon>
        <taxon>Vibrionaceae</taxon>
        <taxon>Vibrio</taxon>
    </lineage>
</organism>
<evidence type="ECO:0000313" key="9">
    <source>
        <dbReference type="EMBL" id="MDN3702665.1"/>
    </source>
</evidence>
<dbReference type="InterPro" id="IPR050501">
    <property type="entry name" value="ICDH/IPMDH"/>
</dbReference>
<dbReference type="InterPro" id="IPR019818">
    <property type="entry name" value="IsoCit/isopropylmalate_DH_CS"/>
</dbReference>
<keyword evidence="6" id="KW-0464">Manganese</keyword>
<dbReference type="PANTHER" id="PTHR43275">
    <property type="entry name" value="D-MALATE DEHYDROGENASE [DECARBOXYLATING]"/>
    <property type="match status" value="1"/>
</dbReference>
<dbReference type="SMART" id="SM01329">
    <property type="entry name" value="Iso_dh"/>
    <property type="match status" value="1"/>
</dbReference>
<evidence type="ECO:0000313" key="10">
    <source>
        <dbReference type="Proteomes" id="UP001223712"/>
    </source>
</evidence>
<dbReference type="Pfam" id="PF00994">
    <property type="entry name" value="MoCF_biosynth"/>
    <property type="match status" value="1"/>
</dbReference>
<keyword evidence="4" id="KW-0560">Oxidoreductase</keyword>
<keyword evidence="3" id="KW-0479">Metal-binding</keyword>
<reference evidence="10" key="1">
    <citation type="journal article" date="2019" name="Int. J. Syst. Evol. Microbiol.">
        <title>The Global Catalogue of Microorganisms (GCM) 10K type strain sequencing project: providing services to taxonomists for standard genome sequencing and annotation.</title>
        <authorList>
            <consortium name="The Broad Institute Genomics Platform"/>
            <consortium name="The Broad Institute Genome Sequencing Center for Infectious Disease"/>
            <person name="Wu L."/>
            <person name="Ma J."/>
        </authorList>
    </citation>
    <scope>NUCLEOTIDE SEQUENCE [LARGE SCALE GENOMIC DNA]</scope>
    <source>
        <strain evidence="10">CECT 7226</strain>
    </source>
</reference>
<dbReference type="Pfam" id="PF00180">
    <property type="entry name" value="Iso_dh"/>
    <property type="match status" value="1"/>
</dbReference>
<comment type="cofactor">
    <cofactor evidence="2">
        <name>Mg(2+)</name>
        <dbReference type="ChEBI" id="CHEBI:18420"/>
    </cofactor>
</comment>